<protein>
    <submittedName>
        <fullName evidence="2">Uncharacterized protein</fullName>
    </submittedName>
</protein>
<feature type="region of interest" description="Disordered" evidence="1">
    <location>
        <begin position="1"/>
        <end position="31"/>
    </location>
</feature>
<evidence type="ECO:0000256" key="1">
    <source>
        <dbReference type="SAM" id="MobiDB-lite"/>
    </source>
</evidence>
<name>A0A4Y6UCC0_9PROT</name>
<dbReference type="RefSeq" id="WP_141443473.1">
    <property type="nucleotide sequence ID" value="NZ_CP038231.1"/>
</dbReference>
<gene>
    <name evidence="2" type="ORF">E3E12_05710</name>
</gene>
<feature type="compositionally biased region" description="Basic and acidic residues" evidence="1">
    <location>
        <begin position="1"/>
        <end position="11"/>
    </location>
</feature>
<dbReference type="KEGG" id="swf:E3E12_05710"/>
<organism evidence="2 3">
    <name type="scientific">Formicincola oecophyllae</name>
    <dbReference type="NCBI Taxonomy" id="2558361"/>
    <lineage>
        <taxon>Bacteria</taxon>
        <taxon>Pseudomonadati</taxon>
        <taxon>Pseudomonadota</taxon>
        <taxon>Alphaproteobacteria</taxon>
        <taxon>Acetobacterales</taxon>
        <taxon>Acetobacteraceae</taxon>
        <taxon>Formicincola</taxon>
    </lineage>
</organism>
<dbReference type="EMBL" id="CP038231">
    <property type="protein sequence ID" value="QDH13765.1"/>
    <property type="molecule type" value="Genomic_DNA"/>
</dbReference>
<sequence>MKPARSYKDGEAFIEPLPASDRAGPRPRPDWGCPELGAPFFEISRHEQDMSQTSHPAHAYAALHIDHASNKVFAGVAGRQSDAQHTLGALLKKAGHKHEGNAEATTKTVEGIILNRHPIDFHAMSFGLIFGGEDAPANEPSGFIVADGPSAEERRHEIDALFAEAYGNEPAKKCRLQVLSGDDVNIDYTSLGEDEAHKTDHGIYALGRRWRQRHSEGH</sequence>
<dbReference type="AlphaFoldDB" id="A0A4Y6UCC0"/>
<reference evidence="2 3" key="1">
    <citation type="submission" date="2019-03" db="EMBL/GenBank/DDBJ databases">
        <title>The complete genome sequence of Swingsia_sp. F3b2 LMG30590(T).</title>
        <authorList>
            <person name="Chua K.-O."/>
            <person name="Chan K.-G."/>
            <person name="See-Too W.-S."/>
        </authorList>
    </citation>
    <scope>NUCLEOTIDE SEQUENCE [LARGE SCALE GENOMIC DNA]</scope>
    <source>
        <strain evidence="2 3">F3b2</strain>
    </source>
</reference>
<accession>A0A4Y6UCC0</accession>
<evidence type="ECO:0000313" key="2">
    <source>
        <dbReference type="EMBL" id="QDH13765.1"/>
    </source>
</evidence>
<dbReference type="Proteomes" id="UP000318709">
    <property type="component" value="Chromosome"/>
</dbReference>
<keyword evidence="3" id="KW-1185">Reference proteome</keyword>
<evidence type="ECO:0000313" key="3">
    <source>
        <dbReference type="Proteomes" id="UP000318709"/>
    </source>
</evidence>
<proteinExistence type="predicted"/>